<dbReference type="OrthoDB" id="408152at2759"/>
<dbReference type="SUPFAM" id="SSF52540">
    <property type="entry name" value="P-loop containing nucleoside triphosphate hydrolases"/>
    <property type="match status" value="1"/>
</dbReference>
<keyword evidence="1" id="KW-1133">Transmembrane helix</keyword>
<evidence type="ECO:0000313" key="3">
    <source>
        <dbReference type="Proteomes" id="UP000799771"/>
    </source>
</evidence>
<keyword evidence="3" id="KW-1185">Reference proteome</keyword>
<evidence type="ECO:0000313" key="2">
    <source>
        <dbReference type="EMBL" id="KAF2127620.1"/>
    </source>
</evidence>
<dbReference type="Proteomes" id="UP000799771">
    <property type="component" value="Unassembled WGS sequence"/>
</dbReference>
<evidence type="ECO:0000256" key="1">
    <source>
        <dbReference type="SAM" id="Phobius"/>
    </source>
</evidence>
<name>A0A6A6A728_9PLEO</name>
<dbReference type="PANTHER" id="PTHR36978:SF4">
    <property type="entry name" value="P-LOOP CONTAINING NUCLEOSIDE TRIPHOSPHATE HYDROLASE PROTEIN"/>
    <property type="match status" value="1"/>
</dbReference>
<dbReference type="AlphaFoldDB" id="A0A6A6A728"/>
<dbReference type="Pfam" id="PF17784">
    <property type="entry name" value="Sulfotransfer_4"/>
    <property type="match status" value="1"/>
</dbReference>
<sequence length="297" mass="34284">MAHQRLIDINERERKLPMRILVLGMCRTGTTSISTALRKLGYTPHQMRSVLTNPEELALWQEAINTTLLPPADRPRNLAPYGRSEFDKLLANYDVVTDIPGAMFAKELIEAYPEAKVILTNRKYKDWEHSMRESIWCLDEWHLFILCRILNITQMAPLIRLVHSLFEVHNGNNYGDPVARAAYEKHYNTVRSLVASSQLLEIDSDDSESGWESGWEPLCEFLGKEVPDEEFPRFNEDGAMRGSLDKAWWRMVQYVVLMVLLPGLVTLAGALLYFFADEVREVRDRWVLGPLKEFSEL</sequence>
<dbReference type="PANTHER" id="PTHR36978">
    <property type="entry name" value="P-LOOP CONTAINING NUCLEOTIDE TRIPHOSPHATE HYDROLASE"/>
    <property type="match status" value="1"/>
</dbReference>
<feature type="transmembrane region" description="Helical" evidence="1">
    <location>
        <begin position="254"/>
        <end position="276"/>
    </location>
</feature>
<dbReference type="InterPro" id="IPR027417">
    <property type="entry name" value="P-loop_NTPase"/>
</dbReference>
<protein>
    <recommendedName>
        <fullName evidence="4">P-loop containing nucleoside triphosphate hydrolase protein</fullName>
    </recommendedName>
</protein>
<gene>
    <name evidence="2" type="ORF">P153DRAFT_343834</name>
</gene>
<dbReference type="Gene3D" id="3.40.50.300">
    <property type="entry name" value="P-loop containing nucleotide triphosphate hydrolases"/>
    <property type="match status" value="1"/>
</dbReference>
<accession>A0A6A6A728</accession>
<proteinExistence type="predicted"/>
<dbReference type="InterPro" id="IPR040632">
    <property type="entry name" value="Sulfotransfer_4"/>
</dbReference>
<dbReference type="GeneID" id="54406457"/>
<organism evidence="2 3">
    <name type="scientific">Dothidotthia symphoricarpi CBS 119687</name>
    <dbReference type="NCBI Taxonomy" id="1392245"/>
    <lineage>
        <taxon>Eukaryota</taxon>
        <taxon>Fungi</taxon>
        <taxon>Dikarya</taxon>
        <taxon>Ascomycota</taxon>
        <taxon>Pezizomycotina</taxon>
        <taxon>Dothideomycetes</taxon>
        <taxon>Pleosporomycetidae</taxon>
        <taxon>Pleosporales</taxon>
        <taxon>Dothidotthiaceae</taxon>
        <taxon>Dothidotthia</taxon>
    </lineage>
</organism>
<evidence type="ECO:0008006" key="4">
    <source>
        <dbReference type="Google" id="ProtNLM"/>
    </source>
</evidence>
<keyword evidence="1" id="KW-0472">Membrane</keyword>
<reference evidence="2" key="1">
    <citation type="journal article" date="2020" name="Stud. Mycol.">
        <title>101 Dothideomycetes genomes: a test case for predicting lifestyles and emergence of pathogens.</title>
        <authorList>
            <person name="Haridas S."/>
            <person name="Albert R."/>
            <person name="Binder M."/>
            <person name="Bloem J."/>
            <person name="Labutti K."/>
            <person name="Salamov A."/>
            <person name="Andreopoulos B."/>
            <person name="Baker S."/>
            <person name="Barry K."/>
            <person name="Bills G."/>
            <person name="Bluhm B."/>
            <person name="Cannon C."/>
            <person name="Castanera R."/>
            <person name="Culley D."/>
            <person name="Daum C."/>
            <person name="Ezra D."/>
            <person name="Gonzalez J."/>
            <person name="Henrissat B."/>
            <person name="Kuo A."/>
            <person name="Liang C."/>
            <person name="Lipzen A."/>
            <person name="Lutzoni F."/>
            <person name="Magnuson J."/>
            <person name="Mondo S."/>
            <person name="Nolan M."/>
            <person name="Ohm R."/>
            <person name="Pangilinan J."/>
            <person name="Park H.-J."/>
            <person name="Ramirez L."/>
            <person name="Alfaro M."/>
            <person name="Sun H."/>
            <person name="Tritt A."/>
            <person name="Yoshinaga Y."/>
            <person name="Zwiers L.-H."/>
            <person name="Turgeon B."/>
            <person name="Goodwin S."/>
            <person name="Spatafora J."/>
            <person name="Crous P."/>
            <person name="Grigoriev I."/>
        </authorList>
    </citation>
    <scope>NUCLEOTIDE SEQUENCE</scope>
    <source>
        <strain evidence="2">CBS 119687</strain>
    </source>
</reference>
<keyword evidence="1" id="KW-0812">Transmembrane</keyword>
<dbReference type="EMBL" id="ML977510">
    <property type="protein sequence ID" value="KAF2127620.1"/>
    <property type="molecule type" value="Genomic_DNA"/>
</dbReference>
<dbReference type="RefSeq" id="XP_033522009.1">
    <property type="nucleotide sequence ID" value="XM_033666025.1"/>
</dbReference>